<accession>A0A0N4W9M3</accession>
<evidence type="ECO:0000256" key="2">
    <source>
        <dbReference type="SAM" id="SignalP"/>
    </source>
</evidence>
<proteinExistence type="predicted"/>
<keyword evidence="4" id="KW-1185">Reference proteome</keyword>
<evidence type="ECO:0000313" key="5">
    <source>
        <dbReference type="WBParaSite" id="HPLM_0000701101-mRNA-1"/>
    </source>
</evidence>
<gene>
    <name evidence="3" type="ORF">HPLM_LOCUS7003</name>
</gene>
<keyword evidence="2" id="KW-0732">Signal</keyword>
<feature type="chain" id="PRO_5043123543" evidence="2">
    <location>
        <begin position="19"/>
        <end position="110"/>
    </location>
</feature>
<name>A0A0N4W9M3_HAEPC</name>
<evidence type="ECO:0000313" key="3">
    <source>
        <dbReference type="EMBL" id="VDO30648.1"/>
    </source>
</evidence>
<sequence>MFKAFVLSCLIILHVSQGEASGADSEEDQLTQSKEGIGSIGEPSDVGSVMIAGEVSVEDPVSREDASDDADGSVVRSKRYYGCGCFNCRCGTMMPATYAPCGGCCGCGYG</sequence>
<dbReference type="WBParaSite" id="HPLM_0000701101-mRNA-1">
    <property type="protein sequence ID" value="HPLM_0000701101-mRNA-1"/>
    <property type="gene ID" value="HPLM_0000701101"/>
</dbReference>
<dbReference type="Proteomes" id="UP000268014">
    <property type="component" value="Unassembled WGS sequence"/>
</dbReference>
<dbReference type="AlphaFoldDB" id="A0A0N4W9M3"/>
<reference evidence="5" key="1">
    <citation type="submission" date="2017-02" db="UniProtKB">
        <authorList>
            <consortium name="WormBaseParasite"/>
        </authorList>
    </citation>
    <scope>IDENTIFICATION</scope>
</reference>
<feature type="signal peptide" evidence="2">
    <location>
        <begin position="1"/>
        <end position="18"/>
    </location>
</feature>
<evidence type="ECO:0000256" key="1">
    <source>
        <dbReference type="SAM" id="MobiDB-lite"/>
    </source>
</evidence>
<organism evidence="5">
    <name type="scientific">Haemonchus placei</name>
    <name type="common">Barber's pole worm</name>
    <dbReference type="NCBI Taxonomy" id="6290"/>
    <lineage>
        <taxon>Eukaryota</taxon>
        <taxon>Metazoa</taxon>
        <taxon>Ecdysozoa</taxon>
        <taxon>Nematoda</taxon>
        <taxon>Chromadorea</taxon>
        <taxon>Rhabditida</taxon>
        <taxon>Rhabditina</taxon>
        <taxon>Rhabditomorpha</taxon>
        <taxon>Strongyloidea</taxon>
        <taxon>Trichostrongylidae</taxon>
        <taxon>Haemonchus</taxon>
    </lineage>
</organism>
<evidence type="ECO:0000313" key="4">
    <source>
        <dbReference type="Proteomes" id="UP000268014"/>
    </source>
</evidence>
<reference evidence="3 4" key="2">
    <citation type="submission" date="2018-11" db="EMBL/GenBank/DDBJ databases">
        <authorList>
            <consortium name="Pathogen Informatics"/>
        </authorList>
    </citation>
    <scope>NUCLEOTIDE SEQUENCE [LARGE SCALE GENOMIC DNA]</scope>
    <source>
        <strain evidence="3 4">MHpl1</strain>
    </source>
</reference>
<dbReference type="EMBL" id="UZAF01016584">
    <property type="protein sequence ID" value="VDO30648.1"/>
    <property type="molecule type" value="Genomic_DNA"/>
</dbReference>
<dbReference type="OrthoDB" id="10530939at2759"/>
<protein>
    <submittedName>
        <fullName evidence="3 5">Uncharacterized protein</fullName>
    </submittedName>
</protein>
<feature type="region of interest" description="Disordered" evidence="1">
    <location>
        <begin position="18"/>
        <end position="46"/>
    </location>
</feature>